<keyword evidence="4" id="KW-1185">Reference proteome</keyword>
<dbReference type="AlphaFoldDB" id="A0AAP0IFR7"/>
<dbReference type="EMBL" id="JBBNAF010000009">
    <property type="protein sequence ID" value="KAK9113986.1"/>
    <property type="molecule type" value="Genomic_DNA"/>
</dbReference>
<feature type="region of interest" description="Disordered" evidence="1">
    <location>
        <begin position="39"/>
        <end position="82"/>
    </location>
</feature>
<protein>
    <submittedName>
        <fullName evidence="3">Uncharacterized protein</fullName>
    </submittedName>
</protein>
<feature type="transmembrane region" description="Helical" evidence="2">
    <location>
        <begin position="105"/>
        <end position="127"/>
    </location>
</feature>
<comment type="caution">
    <text evidence="3">The sequence shown here is derived from an EMBL/GenBank/DDBJ whole genome shotgun (WGS) entry which is preliminary data.</text>
</comment>
<proteinExistence type="predicted"/>
<name>A0AAP0IFR7_9MAGN</name>
<feature type="compositionally biased region" description="Basic and acidic residues" evidence="1">
    <location>
        <begin position="58"/>
        <end position="75"/>
    </location>
</feature>
<evidence type="ECO:0000256" key="1">
    <source>
        <dbReference type="SAM" id="MobiDB-lite"/>
    </source>
</evidence>
<reference evidence="3 4" key="1">
    <citation type="submission" date="2024-01" db="EMBL/GenBank/DDBJ databases">
        <title>Genome assemblies of Stephania.</title>
        <authorList>
            <person name="Yang L."/>
        </authorList>
    </citation>
    <scope>NUCLEOTIDE SEQUENCE [LARGE SCALE GENOMIC DNA]</scope>
    <source>
        <strain evidence="3">YNDBR</strain>
        <tissue evidence="3">Leaf</tissue>
    </source>
</reference>
<organism evidence="3 4">
    <name type="scientific">Stephania yunnanensis</name>
    <dbReference type="NCBI Taxonomy" id="152371"/>
    <lineage>
        <taxon>Eukaryota</taxon>
        <taxon>Viridiplantae</taxon>
        <taxon>Streptophyta</taxon>
        <taxon>Embryophyta</taxon>
        <taxon>Tracheophyta</taxon>
        <taxon>Spermatophyta</taxon>
        <taxon>Magnoliopsida</taxon>
        <taxon>Ranunculales</taxon>
        <taxon>Menispermaceae</taxon>
        <taxon>Menispermoideae</taxon>
        <taxon>Cissampelideae</taxon>
        <taxon>Stephania</taxon>
    </lineage>
</organism>
<sequence>MSLSRDKSAIDVYNRLGLSSSSLQTLFIDQKCQDLRRRTVAEDPPPPRSPSSSTAIVDVDHDSPTQSFIRDRESPRAPAQSTVRRRRRCAVFSSSAAEAARSSPLVSLFIIVAASFFGFAATAPYAAVIRQLRDPLCRLRWSPPRSSAAAARRVVSSAILRHRWLSPAPPLPPLLDLTPP</sequence>
<keyword evidence="2" id="KW-1133">Transmembrane helix</keyword>
<keyword evidence="2" id="KW-0472">Membrane</keyword>
<gene>
    <name evidence="3" type="ORF">Syun_020783</name>
</gene>
<dbReference type="Proteomes" id="UP001420932">
    <property type="component" value="Unassembled WGS sequence"/>
</dbReference>
<evidence type="ECO:0000313" key="3">
    <source>
        <dbReference type="EMBL" id="KAK9113986.1"/>
    </source>
</evidence>
<evidence type="ECO:0000313" key="4">
    <source>
        <dbReference type="Proteomes" id="UP001420932"/>
    </source>
</evidence>
<accession>A0AAP0IFR7</accession>
<evidence type="ECO:0000256" key="2">
    <source>
        <dbReference type="SAM" id="Phobius"/>
    </source>
</evidence>
<keyword evidence="2" id="KW-0812">Transmembrane</keyword>